<evidence type="ECO:0000259" key="10">
    <source>
        <dbReference type="PROSITE" id="PS50089"/>
    </source>
</evidence>
<dbReference type="PANTHER" id="PTHR24104:SF47">
    <property type="entry name" value="E3 UBIQUITIN-PROTEIN LIGASE NHLRC1"/>
    <property type="match status" value="1"/>
</dbReference>
<evidence type="ECO:0000256" key="4">
    <source>
        <dbReference type="ARBA" id="ARBA00022737"/>
    </source>
</evidence>
<sequence>MQCPPGGSRSRPSGRPPPTSGPAPRPVTVTLGGAGAAYSSAGCRRGGSASGRAMGAGASGSGPALRELVREAEISLLECKVCFERFGHRQQRRPRNLPCGHVVCLACVAALAHPRTLALECPFCRRACRGCDTSDCLPVLHLLELLGSALRPAPAAPRAASSAPGVLTCHHAFGGWGTLVNPTGLALCPKTGRVVVVHDGRRRVKIFDAGGGCAHQFGEKGDAAQDIRYPLDVTVTNDCHVVVTDAGDRSIKVFDFFGQIKLVIGGQFSLPWGVETTPQNGVMVTDAEAGSLHLLEVDFPEGVLRRTERLQTHLCYPRGVAVSWLTGAIAILEHPLAVGTGACSTTVKVFSASMQLIGQVDAFGLSLFFPSKITASAVTFDHQGNVIVADTSSQAVLCLGKPEEFPVLKPIITHGLSHPVALTFTKENSLLVLDSAAHSVKVYKVDWG</sequence>
<dbReference type="SMART" id="SM00184">
    <property type="entry name" value="RING"/>
    <property type="match status" value="1"/>
</dbReference>
<evidence type="ECO:0000256" key="2">
    <source>
        <dbReference type="ARBA" id="ARBA00012483"/>
    </source>
</evidence>
<dbReference type="InterPro" id="IPR001258">
    <property type="entry name" value="NHL_repeat"/>
</dbReference>
<accession>A0A384BBY9</accession>
<feature type="repeat" description="NHL" evidence="8">
    <location>
        <begin position="265"/>
        <end position="298"/>
    </location>
</feature>
<reference evidence="12 13" key="1">
    <citation type="submission" date="2025-05" db="UniProtKB">
        <authorList>
            <consortium name="RefSeq"/>
        </authorList>
    </citation>
    <scope>IDENTIFICATION</scope>
</reference>
<dbReference type="PANTHER" id="PTHR24104">
    <property type="entry name" value="E3 UBIQUITIN-PROTEIN LIGASE NHLRC1-RELATED"/>
    <property type="match status" value="1"/>
</dbReference>
<dbReference type="InterPro" id="IPR001841">
    <property type="entry name" value="Znf_RING"/>
</dbReference>
<dbReference type="GO" id="GO:0000209">
    <property type="term" value="P:protein polyubiquitination"/>
    <property type="evidence" value="ECO:0007669"/>
    <property type="project" value="TreeGrafter"/>
</dbReference>
<dbReference type="CDD" id="cd14961">
    <property type="entry name" value="NHL_TRIM32_like"/>
    <property type="match status" value="1"/>
</dbReference>
<evidence type="ECO:0000313" key="12">
    <source>
        <dbReference type="RefSeq" id="XP_007197237.2"/>
    </source>
</evidence>
<dbReference type="RefSeq" id="XP_007197237.2">
    <property type="nucleotide sequence ID" value="XM_007197175.2"/>
</dbReference>
<dbReference type="InterPro" id="IPR017907">
    <property type="entry name" value="Znf_RING_CS"/>
</dbReference>
<organism evidence="11 12">
    <name type="scientific">Balaenoptera acutorostrata</name>
    <name type="common">Common minke whale</name>
    <name type="synonym">Balaena rostrata</name>
    <dbReference type="NCBI Taxonomy" id="9767"/>
    <lineage>
        <taxon>Eukaryota</taxon>
        <taxon>Metazoa</taxon>
        <taxon>Chordata</taxon>
        <taxon>Craniata</taxon>
        <taxon>Vertebrata</taxon>
        <taxon>Euteleostomi</taxon>
        <taxon>Mammalia</taxon>
        <taxon>Eutheria</taxon>
        <taxon>Laurasiatheria</taxon>
        <taxon>Artiodactyla</taxon>
        <taxon>Whippomorpha</taxon>
        <taxon>Cetacea</taxon>
        <taxon>Mysticeti</taxon>
        <taxon>Balaenopteridae</taxon>
        <taxon>Balaenoptera</taxon>
    </lineage>
</organism>
<dbReference type="GO" id="GO:0061630">
    <property type="term" value="F:ubiquitin protein ligase activity"/>
    <property type="evidence" value="ECO:0007669"/>
    <property type="project" value="TreeGrafter"/>
</dbReference>
<keyword evidence="6" id="KW-0862">Zinc</keyword>
<dbReference type="InterPro" id="IPR013083">
    <property type="entry name" value="Znf_RING/FYVE/PHD"/>
</dbReference>
<protein>
    <recommendedName>
        <fullName evidence="2">RING-type E3 ubiquitin transferase</fullName>
        <ecNumber evidence="2">2.3.2.27</ecNumber>
    </recommendedName>
</protein>
<dbReference type="CTD" id="378884"/>
<dbReference type="GeneID" id="103018109"/>
<dbReference type="Pfam" id="PF14634">
    <property type="entry name" value="zf-RING_5"/>
    <property type="match status" value="1"/>
</dbReference>
<dbReference type="CDD" id="cd16516">
    <property type="entry name" value="RING-HC_malin"/>
    <property type="match status" value="1"/>
</dbReference>
<dbReference type="EC" id="2.3.2.27" evidence="2"/>
<dbReference type="SUPFAM" id="SSF101898">
    <property type="entry name" value="NHL repeat"/>
    <property type="match status" value="1"/>
</dbReference>
<feature type="repeat" description="NHL" evidence="8">
    <location>
        <begin position="166"/>
        <end position="210"/>
    </location>
</feature>
<dbReference type="GO" id="GO:0043161">
    <property type="term" value="P:proteasome-mediated ubiquitin-dependent protein catabolic process"/>
    <property type="evidence" value="ECO:0007669"/>
    <property type="project" value="TreeGrafter"/>
</dbReference>
<dbReference type="PROSITE" id="PS51125">
    <property type="entry name" value="NHL"/>
    <property type="match status" value="5"/>
</dbReference>
<dbReference type="Gene3D" id="3.30.40.10">
    <property type="entry name" value="Zinc/RING finger domain, C3HC4 (zinc finger)"/>
    <property type="match status" value="1"/>
</dbReference>
<dbReference type="PROSITE" id="PS00518">
    <property type="entry name" value="ZF_RING_1"/>
    <property type="match status" value="1"/>
</dbReference>
<dbReference type="InParanoid" id="A0A384BBY9"/>
<name>A0A384BBY9_BALAC</name>
<feature type="compositionally biased region" description="Low complexity" evidence="9">
    <location>
        <begin position="1"/>
        <end position="13"/>
    </location>
</feature>
<dbReference type="InterPro" id="IPR011042">
    <property type="entry name" value="6-blade_b-propeller_TolB-like"/>
</dbReference>
<evidence type="ECO:0000313" key="11">
    <source>
        <dbReference type="Proteomes" id="UP001652580"/>
    </source>
</evidence>
<gene>
    <name evidence="12 13" type="primary">NHLRC1</name>
</gene>
<dbReference type="SUPFAM" id="SSF57850">
    <property type="entry name" value="RING/U-box"/>
    <property type="match status" value="1"/>
</dbReference>
<feature type="region of interest" description="Disordered" evidence="9">
    <location>
        <begin position="1"/>
        <end position="31"/>
    </location>
</feature>
<feature type="repeat" description="NHL" evidence="8">
    <location>
        <begin position="301"/>
        <end position="353"/>
    </location>
</feature>
<evidence type="ECO:0000256" key="9">
    <source>
        <dbReference type="SAM" id="MobiDB-lite"/>
    </source>
</evidence>
<dbReference type="KEGG" id="bacu:103018109"/>
<evidence type="ECO:0000256" key="5">
    <source>
        <dbReference type="ARBA" id="ARBA00022771"/>
    </source>
</evidence>
<evidence type="ECO:0000256" key="7">
    <source>
        <dbReference type="PROSITE-ProRule" id="PRU00175"/>
    </source>
</evidence>
<dbReference type="RefSeq" id="XP_057411306.1">
    <property type="nucleotide sequence ID" value="XM_057555323.1"/>
</dbReference>
<feature type="repeat" description="NHL" evidence="8">
    <location>
        <begin position="214"/>
        <end position="257"/>
    </location>
</feature>
<evidence type="ECO:0000313" key="13">
    <source>
        <dbReference type="RefSeq" id="XP_057411306.1"/>
    </source>
</evidence>
<keyword evidence="11" id="KW-1185">Reference proteome</keyword>
<dbReference type="Gene3D" id="2.120.10.30">
    <property type="entry name" value="TolB, C-terminal domain"/>
    <property type="match status" value="1"/>
</dbReference>
<dbReference type="PROSITE" id="PS50089">
    <property type="entry name" value="ZF_RING_2"/>
    <property type="match status" value="1"/>
</dbReference>
<keyword evidence="5 7" id="KW-0863">Zinc-finger</keyword>
<dbReference type="GO" id="GO:0005634">
    <property type="term" value="C:nucleus"/>
    <property type="evidence" value="ECO:0007669"/>
    <property type="project" value="TreeGrafter"/>
</dbReference>
<dbReference type="InterPro" id="IPR050952">
    <property type="entry name" value="TRIM-NHL_E3_ligases"/>
</dbReference>
<evidence type="ECO:0000256" key="3">
    <source>
        <dbReference type="ARBA" id="ARBA00022723"/>
    </source>
</evidence>
<feature type="domain" description="RING-type" evidence="10">
    <location>
        <begin position="79"/>
        <end position="125"/>
    </location>
</feature>
<evidence type="ECO:0000256" key="1">
    <source>
        <dbReference type="ARBA" id="ARBA00000900"/>
    </source>
</evidence>
<evidence type="ECO:0000256" key="6">
    <source>
        <dbReference type="ARBA" id="ARBA00022833"/>
    </source>
</evidence>
<dbReference type="Proteomes" id="UP001652580">
    <property type="component" value="Chromosome 10"/>
</dbReference>
<dbReference type="FunCoup" id="A0A384BBY9">
    <property type="interactions" value="316"/>
</dbReference>
<feature type="compositionally biased region" description="Pro residues" evidence="9">
    <location>
        <begin position="14"/>
        <end position="25"/>
    </location>
</feature>
<dbReference type="AlphaFoldDB" id="A0A384BBY9"/>
<comment type="catalytic activity">
    <reaction evidence="1">
        <text>S-ubiquitinyl-[E2 ubiquitin-conjugating enzyme]-L-cysteine + [acceptor protein]-L-lysine = [E2 ubiquitin-conjugating enzyme]-L-cysteine + N(6)-ubiquitinyl-[acceptor protein]-L-lysine.</text>
        <dbReference type="EC" id="2.3.2.27"/>
    </reaction>
</comment>
<keyword evidence="3" id="KW-0479">Metal-binding</keyword>
<evidence type="ECO:0000256" key="8">
    <source>
        <dbReference type="PROSITE-ProRule" id="PRU00504"/>
    </source>
</evidence>
<dbReference type="STRING" id="310752.A0A384BBY9"/>
<proteinExistence type="predicted"/>
<feature type="repeat" description="NHL" evidence="8">
    <location>
        <begin position="414"/>
        <end position="446"/>
    </location>
</feature>
<keyword evidence="4" id="KW-0677">Repeat</keyword>